<evidence type="ECO:0000256" key="1">
    <source>
        <dbReference type="ARBA" id="ARBA00004442"/>
    </source>
</evidence>
<dbReference type="InterPro" id="IPR033985">
    <property type="entry name" value="SusD-like_N"/>
</dbReference>
<dbReference type="Proteomes" id="UP000184041">
    <property type="component" value="Unassembled WGS sequence"/>
</dbReference>
<protein>
    <submittedName>
        <fullName evidence="9">Starch-binding associating with outer membrane</fullName>
    </submittedName>
</protein>
<dbReference type="SUPFAM" id="SSF48452">
    <property type="entry name" value="TPR-like"/>
    <property type="match status" value="1"/>
</dbReference>
<feature type="region of interest" description="Disordered" evidence="6">
    <location>
        <begin position="579"/>
        <end position="599"/>
    </location>
</feature>
<evidence type="ECO:0000313" key="9">
    <source>
        <dbReference type="EMBL" id="SHF70125.1"/>
    </source>
</evidence>
<gene>
    <name evidence="9" type="ORF">SAMN05443144_11226</name>
</gene>
<dbReference type="STRING" id="1194090.SAMN05443144_11226"/>
<dbReference type="Gene3D" id="1.25.40.390">
    <property type="match status" value="1"/>
</dbReference>
<dbReference type="RefSeq" id="WP_084088238.1">
    <property type="nucleotide sequence ID" value="NZ_FQUS01000012.1"/>
</dbReference>
<keyword evidence="10" id="KW-1185">Reference proteome</keyword>
<dbReference type="PROSITE" id="PS51257">
    <property type="entry name" value="PROKAR_LIPOPROTEIN"/>
    <property type="match status" value="1"/>
</dbReference>
<keyword evidence="4" id="KW-0472">Membrane</keyword>
<evidence type="ECO:0000259" key="7">
    <source>
        <dbReference type="Pfam" id="PF07980"/>
    </source>
</evidence>
<evidence type="ECO:0000313" key="10">
    <source>
        <dbReference type="Proteomes" id="UP000184041"/>
    </source>
</evidence>
<dbReference type="InterPro" id="IPR012944">
    <property type="entry name" value="SusD_RagB_dom"/>
</dbReference>
<reference evidence="9 10" key="1">
    <citation type="submission" date="2016-11" db="EMBL/GenBank/DDBJ databases">
        <authorList>
            <person name="Jaros S."/>
            <person name="Januszkiewicz K."/>
            <person name="Wedrychowicz H."/>
        </authorList>
    </citation>
    <scope>NUCLEOTIDE SEQUENCE [LARGE SCALE GENOMIC DNA]</scope>
    <source>
        <strain evidence="9 10">DSM 21986</strain>
    </source>
</reference>
<sequence>MNYSYLKDIKVGLVLAILVAIGTSSCGDTFLEPDPKSFLTPQNTLIDRSGFEAVLLANRRALGTEFYGFHAGILSEYYFTDIAVNAAGPSVHPHNMERQITPTGDGSAKIIEYWDRGFDAVNYANIVISNIDKDRVNWQSDEERNTVLAEAYFHRSYWYYRLVHQFGDVPLVLEEVQEPRLDFNTFTRESILTQIKNDMEFAVQWLPRDVEPGRENRAAGYHLLTKIYLSLREFQNAEEAATQVIDNGSHALMTDRFGNGPYADNPDFNVLWDLHQKENISSSGNTEMILASQDQIDTEGNRGSGNQMGTQMIRNTLPVWWWGRVRDPNGAPGATDGPAGNPLSDSLGRGSGFCATVPYYNYTIWQDSNDLRHSEVNWFSKDDFYYNNPSSEYYGEPFVGEFIQDTIRSWYPFAYNKLYVRDEVNETRKQGGHSDWYIFRLAETYLLRAEAHYWQGEMGDAAGDINVVRERAQATPVNAGEVTIGYIFDERARELYMETPRKTELTRVAYIMAQSGRNGYSIDNMSQDNWYYDRVTGKNVYYREELTYGANTYRIRPYHVYWPVPQDEIDANVQGNINQNEGYSGAEDNVPPLDLSDLE</sequence>
<dbReference type="Pfam" id="PF14322">
    <property type="entry name" value="SusD-like_3"/>
    <property type="match status" value="1"/>
</dbReference>
<comment type="similarity">
    <text evidence="2">Belongs to the SusD family.</text>
</comment>
<dbReference type="InterPro" id="IPR011990">
    <property type="entry name" value="TPR-like_helical_dom_sf"/>
</dbReference>
<dbReference type="OrthoDB" id="5694214at2"/>
<comment type="subcellular location">
    <subcellularLocation>
        <location evidence="1">Cell outer membrane</location>
    </subcellularLocation>
</comment>
<proteinExistence type="inferred from homology"/>
<dbReference type="Pfam" id="PF07980">
    <property type="entry name" value="SusD_RagB"/>
    <property type="match status" value="1"/>
</dbReference>
<keyword evidence="5" id="KW-0998">Cell outer membrane</keyword>
<feature type="domain" description="SusD-like N-terminal" evidence="8">
    <location>
        <begin position="98"/>
        <end position="229"/>
    </location>
</feature>
<evidence type="ECO:0000256" key="6">
    <source>
        <dbReference type="SAM" id="MobiDB-lite"/>
    </source>
</evidence>
<name>A0A1M5DT89_9BACT</name>
<evidence type="ECO:0000256" key="2">
    <source>
        <dbReference type="ARBA" id="ARBA00006275"/>
    </source>
</evidence>
<dbReference type="GO" id="GO:0009279">
    <property type="term" value="C:cell outer membrane"/>
    <property type="evidence" value="ECO:0007669"/>
    <property type="project" value="UniProtKB-SubCell"/>
</dbReference>
<evidence type="ECO:0000259" key="8">
    <source>
        <dbReference type="Pfam" id="PF14322"/>
    </source>
</evidence>
<dbReference type="AlphaFoldDB" id="A0A1M5DT89"/>
<accession>A0A1M5DT89</accession>
<evidence type="ECO:0000256" key="4">
    <source>
        <dbReference type="ARBA" id="ARBA00023136"/>
    </source>
</evidence>
<dbReference type="EMBL" id="FQUS01000012">
    <property type="protein sequence ID" value="SHF70125.1"/>
    <property type="molecule type" value="Genomic_DNA"/>
</dbReference>
<organism evidence="9 10">
    <name type="scientific">Fodinibius roseus</name>
    <dbReference type="NCBI Taxonomy" id="1194090"/>
    <lineage>
        <taxon>Bacteria</taxon>
        <taxon>Pseudomonadati</taxon>
        <taxon>Balneolota</taxon>
        <taxon>Balneolia</taxon>
        <taxon>Balneolales</taxon>
        <taxon>Balneolaceae</taxon>
        <taxon>Fodinibius</taxon>
    </lineage>
</organism>
<evidence type="ECO:0000256" key="3">
    <source>
        <dbReference type="ARBA" id="ARBA00022729"/>
    </source>
</evidence>
<feature type="domain" description="RagB/SusD" evidence="7">
    <location>
        <begin position="361"/>
        <end position="583"/>
    </location>
</feature>
<keyword evidence="3" id="KW-0732">Signal</keyword>
<evidence type="ECO:0000256" key="5">
    <source>
        <dbReference type="ARBA" id="ARBA00023237"/>
    </source>
</evidence>